<keyword evidence="4" id="KW-1185">Reference proteome</keyword>
<feature type="domain" description="PDZ" evidence="2">
    <location>
        <begin position="245"/>
        <end position="319"/>
    </location>
</feature>
<dbReference type="InterPro" id="IPR001478">
    <property type="entry name" value="PDZ"/>
</dbReference>
<gene>
    <name evidence="3" type="primary">trmA</name>
    <name evidence="3" type="ORF">SNAT2548_LOCUS31093</name>
</gene>
<comment type="caution">
    <text evidence="3">The sequence shown here is derived from an EMBL/GenBank/DDBJ whole genome shotgun (WGS) entry which is preliminary data.</text>
</comment>
<protein>
    <submittedName>
        <fullName evidence="3">TrmA protein</fullName>
    </submittedName>
</protein>
<dbReference type="OrthoDB" id="440270at2759"/>
<reference evidence="3" key="1">
    <citation type="submission" date="2021-02" db="EMBL/GenBank/DDBJ databases">
        <authorList>
            <person name="Dougan E. K."/>
            <person name="Rhodes N."/>
            <person name="Thang M."/>
            <person name="Chan C."/>
        </authorList>
    </citation>
    <scope>NUCLEOTIDE SEQUENCE</scope>
</reference>
<dbReference type="Proteomes" id="UP000604046">
    <property type="component" value="Unassembled WGS sequence"/>
</dbReference>
<organism evidence="3 4">
    <name type="scientific">Symbiodinium natans</name>
    <dbReference type="NCBI Taxonomy" id="878477"/>
    <lineage>
        <taxon>Eukaryota</taxon>
        <taxon>Sar</taxon>
        <taxon>Alveolata</taxon>
        <taxon>Dinophyceae</taxon>
        <taxon>Suessiales</taxon>
        <taxon>Symbiodiniaceae</taxon>
        <taxon>Symbiodinium</taxon>
    </lineage>
</organism>
<evidence type="ECO:0000256" key="1">
    <source>
        <dbReference type="SAM" id="MobiDB-lite"/>
    </source>
</evidence>
<dbReference type="EMBL" id="CAJNDS010002638">
    <property type="protein sequence ID" value="CAE7553634.1"/>
    <property type="molecule type" value="Genomic_DNA"/>
</dbReference>
<sequence>MMTAGLDNRAGCGSNGVLRVPGRPQGGAACAGTRKKCQPSSGSSKDHINDRYTRIACSAHLVQYWSFDMIFAVRLRAREKPAERNCSGSRTSVMLCPCLVPQRIDEPHAGVVEVPPDAAVVQVLAADPAVLSDDPASPARAALPLNVEVALPLTASQPLGLIFESPDDQALFITDISGAAKIHNENSPAKVLQLRDRVVSVDGQQGDAETLQGVIAQRLADKDAKTINISVVRPGLREVVLTEFGKLGVELKYKDTSAGTIISAIEEDGLLAKWNAQHPEAAVALGDYIIAVNEVTCSHGPEILKALATKVKLRMTVLSVLHYSS</sequence>
<accession>A0A812U3Q0</accession>
<evidence type="ECO:0000313" key="3">
    <source>
        <dbReference type="EMBL" id="CAE7553634.1"/>
    </source>
</evidence>
<dbReference type="AlphaFoldDB" id="A0A812U3Q0"/>
<proteinExistence type="predicted"/>
<feature type="region of interest" description="Disordered" evidence="1">
    <location>
        <begin position="27"/>
        <end position="46"/>
    </location>
</feature>
<evidence type="ECO:0000259" key="2">
    <source>
        <dbReference type="PROSITE" id="PS50106"/>
    </source>
</evidence>
<dbReference type="PROSITE" id="PS50106">
    <property type="entry name" value="PDZ"/>
    <property type="match status" value="1"/>
</dbReference>
<evidence type="ECO:0000313" key="4">
    <source>
        <dbReference type="Proteomes" id="UP000604046"/>
    </source>
</evidence>
<name>A0A812U3Q0_9DINO</name>